<comment type="caution">
    <text evidence="2">The sequence shown here is derived from an EMBL/GenBank/DDBJ whole genome shotgun (WGS) entry which is preliminary data.</text>
</comment>
<proteinExistence type="predicted"/>
<sequence>MSLRVDEAESTDTFHVSGRGELHLSILIEKMRREGYEFQVSKPKVIFRNIKEEKC</sequence>
<reference evidence="2" key="1">
    <citation type="journal article" date="2014" name="Front. Microbiol.">
        <title>High frequency of phylogenetically diverse reductive dehalogenase-homologous genes in deep subseafloor sedimentary metagenomes.</title>
        <authorList>
            <person name="Kawai M."/>
            <person name="Futagami T."/>
            <person name="Toyoda A."/>
            <person name="Takaki Y."/>
            <person name="Nishi S."/>
            <person name="Hori S."/>
            <person name="Arai W."/>
            <person name="Tsubouchi T."/>
            <person name="Morono Y."/>
            <person name="Uchiyama I."/>
            <person name="Ito T."/>
            <person name="Fujiyama A."/>
            <person name="Inagaki F."/>
            <person name="Takami H."/>
        </authorList>
    </citation>
    <scope>NUCLEOTIDE SEQUENCE</scope>
    <source>
        <strain evidence="2">Expedition CK06-06</strain>
    </source>
</reference>
<name>X1QTQ7_9ZZZZ</name>
<dbReference type="EMBL" id="BARW01002490">
    <property type="protein sequence ID" value="GAI71638.1"/>
    <property type="molecule type" value="Genomic_DNA"/>
</dbReference>
<dbReference type="Pfam" id="PF14492">
    <property type="entry name" value="EFG_III"/>
    <property type="match status" value="1"/>
</dbReference>
<dbReference type="SUPFAM" id="SSF54980">
    <property type="entry name" value="EF-G C-terminal domain-like"/>
    <property type="match status" value="1"/>
</dbReference>
<dbReference type="AlphaFoldDB" id="X1QTQ7"/>
<organism evidence="2">
    <name type="scientific">marine sediment metagenome</name>
    <dbReference type="NCBI Taxonomy" id="412755"/>
    <lineage>
        <taxon>unclassified sequences</taxon>
        <taxon>metagenomes</taxon>
        <taxon>ecological metagenomes</taxon>
    </lineage>
</organism>
<dbReference type="InterPro" id="IPR035647">
    <property type="entry name" value="EFG_III/V"/>
</dbReference>
<gene>
    <name evidence="2" type="ORF">S12H4_06905</name>
</gene>
<evidence type="ECO:0000259" key="1">
    <source>
        <dbReference type="Pfam" id="PF14492"/>
    </source>
</evidence>
<feature type="non-terminal residue" evidence="2">
    <location>
        <position position="55"/>
    </location>
</feature>
<dbReference type="InterPro" id="IPR041095">
    <property type="entry name" value="EFG_II"/>
</dbReference>
<feature type="domain" description="Elongation Factor G" evidence="1">
    <location>
        <begin position="2"/>
        <end position="40"/>
    </location>
</feature>
<dbReference type="Gene3D" id="3.30.70.870">
    <property type="entry name" value="Elongation Factor G (Translational Gtpase), domain 3"/>
    <property type="match status" value="1"/>
</dbReference>
<evidence type="ECO:0000313" key="2">
    <source>
        <dbReference type="EMBL" id="GAI71638.1"/>
    </source>
</evidence>
<protein>
    <recommendedName>
        <fullName evidence="1">Elongation Factor G domain-containing protein</fullName>
    </recommendedName>
</protein>
<accession>X1QTQ7</accession>